<keyword evidence="3" id="KW-0805">Transcription regulation</keyword>
<keyword evidence="4 9" id="KW-0238">DNA-binding</keyword>
<dbReference type="Proteomes" id="UP000594638">
    <property type="component" value="Unassembled WGS sequence"/>
</dbReference>
<evidence type="ECO:0000256" key="9">
    <source>
        <dbReference type="PROSITE-ProRule" id="PRU00108"/>
    </source>
</evidence>
<sequence length="226" mass="25445">MESDNLGNCPAGSRWNPTKDQMNMLESLYMQGLRTPSAEQIQQITNRLRAFGHIEGKNVFYWFQNHKARQRQKQKQDNKACFNSFPNKNPVFPPCYSVVCSPCYIQPPPRADIGLYSKLPLLGGFKRRPIPENDDKNKHPACPKDDGIMHDFISCAEERTQETLDLFPIHPTGILQAKTGISTNEENSSPSSLSSFENDPILGNQGGNSGQKFFDFFCGNGPYVSH</sequence>
<comment type="caution">
    <text evidence="13">The sequence shown here is derived from an EMBL/GenBank/DDBJ whole genome shotgun (WGS) entry which is preliminary data.</text>
</comment>
<dbReference type="GO" id="GO:0003700">
    <property type="term" value="F:DNA-binding transcription factor activity"/>
    <property type="evidence" value="ECO:0007669"/>
    <property type="project" value="InterPro"/>
</dbReference>
<evidence type="ECO:0000256" key="3">
    <source>
        <dbReference type="ARBA" id="ARBA00023015"/>
    </source>
</evidence>
<keyword evidence="5 9" id="KW-0371">Homeobox</keyword>
<feature type="compositionally biased region" description="Low complexity" evidence="11">
    <location>
        <begin position="182"/>
        <end position="198"/>
    </location>
</feature>
<dbReference type="CDD" id="cd00086">
    <property type="entry name" value="homeodomain"/>
    <property type="match status" value="1"/>
</dbReference>
<dbReference type="GO" id="GO:0099402">
    <property type="term" value="P:plant organ development"/>
    <property type="evidence" value="ECO:0007669"/>
    <property type="project" value="InterPro"/>
</dbReference>
<comment type="similarity">
    <text evidence="8">Belongs to the WUS homeobox family.</text>
</comment>
<dbReference type="AlphaFoldDB" id="A0A8S0SEB8"/>
<name>A0A8S0SEB8_OLEEU</name>
<dbReference type="InterPro" id="IPR044555">
    <property type="entry name" value="WUSCHEL-like"/>
</dbReference>
<keyword evidence="14" id="KW-1185">Reference proteome</keyword>
<evidence type="ECO:0000313" key="14">
    <source>
        <dbReference type="Proteomes" id="UP000594638"/>
    </source>
</evidence>
<keyword evidence="7 9" id="KW-0539">Nucleus</keyword>
<evidence type="ECO:0000256" key="2">
    <source>
        <dbReference type="ARBA" id="ARBA00022473"/>
    </source>
</evidence>
<feature type="region of interest" description="Disordered" evidence="11">
    <location>
        <begin position="182"/>
        <end position="204"/>
    </location>
</feature>
<dbReference type="SMART" id="SM00389">
    <property type="entry name" value="HOX"/>
    <property type="match status" value="1"/>
</dbReference>
<evidence type="ECO:0000256" key="1">
    <source>
        <dbReference type="ARBA" id="ARBA00004123"/>
    </source>
</evidence>
<evidence type="ECO:0000256" key="7">
    <source>
        <dbReference type="ARBA" id="ARBA00023242"/>
    </source>
</evidence>
<dbReference type="EMBL" id="CACTIH010005424">
    <property type="protein sequence ID" value="CAA2991253.1"/>
    <property type="molecule type" value="Genomic_DNA"/>
</dbReference>
<dbReference type="PANTHER" id="PTHR45940">
    <property type="entry name" value="WUSCHEL-RELATED HOMEOBOX 1-RELATED"/>
    <property type="match status" value="1"/>
</dbReference>
<proteinExistence type="inferred from homology"/>
<dbReference type="FunFam" id="1.10.10.60:FF:000146">
    <property type="entry name" value="WUSCHEL-related homeobox 4"/>
    <property type="match status" value="1"/>
</dbReference>
<accession>A0A8S0SEB8</accession>
<dbReference type="Pfam" id="PF00046">
    <property type="entry name" value="Homeodomain"/>
    <property type="match status" value="1"/>
</dbReference>
<evidence type="ECO:0000256" key="4">
    <source>
        <dbReference type="ARBA" id="ARBA00023125"/>
    </source>
</evidence>
<keyword evidence="6" id="KW-0804">Transcription</keyword>
<comment type="subcellular location">
    <subcellularLocation>
        <location evidence="1 9 10">Nucleus</location>
    </subcellularLocation>
</comment>
<dbReference type="InterPro" id="IPR009057">
    <property type="entry name" value="Homeodomain-like_sf"/>
</dbReference>
<evidence type="ECO:0000256" key="8">
    <source>
        <dbReference type="ARBA" id="ARBA00024040"/>
    </source>
</evidence>
<keyword evidence="2" id="KW-0217">Developmental protein</keyword>
<dbReference type="Gene3D" id="1.10.10.60">
    <property type="entry name" value="Homeodomain-like"/>
    <property type="match status" value="1"/>
</dbReference>
<protein>
    <submittedName>
        <fullName evidence="13">WUSCHEL-related homeobox 2</fullName>
    </submittedName>
</protein>
<gene>
    <name evidence="13" type="ORF">OLEA9_A064252</name>
</gene>
<dbReference type="Gramene" id="OE9A064252T1">
    <property type="protein sequence ID" value="OE9A064252C1"/>
    <property type="gene ID" value="OE9A064252"/>
</dbReference>
<dbReference type="InterPro" id="IPR001356">
    <property type="entry name" value="HD"/>
</dbReference>
<evidence type="ECO:0000256" key="6">
    <source>
        <dbReference type="ARBA" id="ARBA00023163"/>
    </source>
</evidence>
<dbReference type="OrthoDB" id="1896656at2759"/>
<evidence type="ECO:0000313" key="13">
    <source>
        <dbReference type="EMBL" id="CAA2991253.1"/>
    </source>
</evidence>
<evidence type="ECO:0000256" key="5">
    <source>
        <dbReference type="ARBA" id="ARBA00023155"/>
    </source>
</evidence>
<reference evidence="13 14" key="1">
    <citation type="submission" date="2019-12" db="EMBL/GenBank/DDBJ databases">
        <authorList>
            <person name="Alioto T."/>
            <person name="Alioto T."/>
            <person name="Gomez Garrido J."/>
        </authorList>
    </citation>
    <scope>NUCLEOTIDE SEQUENCE [LARGE SCALE GENOMIC DNA]</scope>
</reference>
<dbReference type="GO" id="GO:0003677">
    <property type="term" value="F:DNA binding"/>
    <property type="evidence" value="ECO:0007669"/>
    <property type="project" value="UniProtKB-UniRule"/>
</dbReference>
<feature type="DNA-binding region" description="Homeobox" evidence="9">
    <location>
        <begin position="20"/>
        <end position="74"/>
    </location>
</feature>
<dbReference type="GO" id="GO:0005634">
    <property type="term" value="C:nucleus"/>
    <property type="evidence" value="ECO:0007669"/>
    <property type="project" value="UniProtKB-SubCell"/>
</dbReference>
<evidence type="ECO:0000256" key="10">
    <source>
        <dbReference type="RuleBase" id="RU000682"/>
    </source>
</evidence>
<evidence type="ECO:0000259" key="12">
    <source>
        <dbReference type="PROSITE" id="PS50071"/>
    </source>
</evidence>
<dbReference type="PROSITE" id="PS50071">
    <property type="entry name" value="HOMEOBOX_2"/>
    <property type="match status" value="1"/>
</dbReference>
<feature type="domain" description="Homeobox" evidence="12">
    <location>
        <begin position="18"/>
        <end position="73"/>
    </location>
</feature>
<dbReference type="SUPFAM" id="SSF46689">
    <property type="entry name" value="Homeodomain-like"/>
    <property type="match status" value="1"/>
</dbReference>
<dbReference type="PANTHER" id="PTHR45940:SF6">
    <property type="entry name" value="WUSCHEL-RELATED HOMEOBOX 2"/>
    <property type="match status" value="1"/>
</dbReference>
<evidence type="ECO:0000256" key="11">
    <source>
        <dbReference type="SAM" id="MobiDB-lite"/>
    </source>
</evidence>
<organism evidence="13 14">
    <name type="scientific">Olea europaea subsp. europaea</name>
    <dbReference type="NCBI Taxonomy" id="158383"/>
    <lineage>
        <taxon>Eukaryota</taxon>
        <taxon>Viridiplantae</taxon>
        <taxon>Streptophyta</taxon>
        <taxon>Embryophyta</taxon>
        <taxon>Tracheophyta</taxon>
        <taxon>Spermatophyta</taxon>
        <taxon>Magnoliopsida</taxon>
        <taxon>eudicotyledons</taxon>
        <taxon>Gunneridae</taxon>
        <taxon>Pentapetalae</taxon>
        <taxon>asterids</taxon>
        <taxon>lamiids</taxon>
        <taxon>Lamiales</taxon>
        <taxon>Oleaceae</taxon>
        <taxon>Oleeae</taxon>
        <taxon>Olea</taxon>
    </lineage>
</organism>